<organism evidence="2">
    <name type="scientific">Nakamurella sp. A5-74</name>
    <dbReference type="NCBI Taxonomy" id="3158264"/>
    <lineage>
        <taxon>Bacteria</taxon>
        <taxon>Bacillati</taxon>
        <taxon>Actinomycetota</taxon>
        <taxon>Actinomycetes</taxon>
        <taxon>Nakamurellales</taxon>
        <taxon>Nakamurellaceae</taxon>
        <taxon>Nakamurella</taxon>
    </lineage>
</organism>
<dbReference type="AlphaFoldDB" id="A0AAU8DTN9"/>
<feature type="transmembrane region" description="Helical" evidence="1">
    <location>
        <begin position="44"/>
        <end position="63"/>
    </location>
</feature>
<evidence type="ECO:0000256" key="1">
    <source>
        <dbReference type="SAM" id="Phobius"/>
    </source>
</evidence>
<keyword evidence="1" id="KW-1133">Transmembrane helix</keyword>
<evidence type="ECO:0000313" key="2">
    <source>
        <dbReference type="EMBL" id="XCG65216.1"/>
    </source>
</evidence>
<dbReference type="EMBL" id="CP159218">
    <property type="protein sequence ID" value="XCG65216.1"/>
    <property type="molecule type" value="Genomic_DNA"/>
</dbReference>
<name>A0AAU8DTN9_9ACTN</name>
<sequence length="95" mass="10150">MATIARGDPLTRLPGKVPAAARFSIRRTASLIRRNALLLSRNRLAILCVVLMPVLPLALLFTGERGSPAVGAVVIIIMFQVIALIPIQYTGSGTE</sequence>
<reference evidence="2" key="1">
    <citation type="submission" date="2024-05" db="EMBL/GenBank/DDBJ databases">
        <authorList>
            <person name="Cai S.Y."/>
            <person name="Jin L.M."/>
            <person name="Li H.R."/>
        </authorList>
    </citation>
    <scope>NUCLEOTIDE SEQUENCE</scope>
    <source>
        <strain evidence="2">A5-74</strain>
    </source>
</reference>
<keyword evidence="1" id="KW-0472">Membrane</keyword>
<dbReference type="RefSeq" id="WP_353650826.1">
    <property type="nucleotide sequence ID" value="NZ_CP159218.1"/>
</dbReference>
<evidence type="ECO:0008006" key="3">
    <source>
        <dbReference type="Google" id="ProtNLM"/>
    </source>
</evidence>
<gene>
    <name evidence="2" type="ORF">ABLG96_07950</name>
</gene>
<accession>A0AAU8DTN9</accession>
<feature type="transmembrane region" description="Helical" evidence="1">
    <location>
        <begin position="69"/>
        <end position="89"/>
    </location>
</feature>
<proteinExistence type="predicted"/>
<protein>
    <recommendedName>
        <fullName evidence="3">ABC transporter permease</fullName>
    </recommendedName>
</protein>
<keyword evidence="1" id="KW-0812">Transmembrane</keyword>